<dbReference type="OrthoDB" id="1653857at2"/>
<keyword evidence="10" id="KW-1185">Reference proteome</keyword>
<dbReference type="RefSeq" id="WP_121678751.1">
    <property type="nucleotide sequence ID" value="NZ_RCVZ01000001.1"/>
</dbReference>
<feature type="transmembrane region" description="Helical" evidence="8">
    <location>
        <begin position="58"/>
        <end position="88"/>
    </location>
</feature>
<dbReference type="InterPro" id="IPR007227">
    <property type="entry name" value="Cell_shape_determining_MreD"/>
</dbReference>
<dbReference type="GO" id="GO:0005886">
    <property type="term" value="C:plasma membrane"/>
    <property type="evidence" value="ECO:0007669"/>
    <property type="project" value="UniProtKB-SubCell"/>
</dbReference>
<keyword evidence="5" id="KW-0133">Cell shape</keyword>
<evidence type="ECO:0000313" key="10">
    <source>
        <dbReference type="Proteomes" id="UP000276770"/>
    </source>
</evidence>
<accession>A0A3L7K7C7</accession>
<keyword evidence="3" id="KW-1003">Cell membrane</keyword>
<comment type="similarity">
    <text evidence="2">Belongs to the MreD family.</text>
</comment>
<organism evidence="9 10">
    <name type="scientific">Falsibacillus albus</name>
    <dbReference type="NCBI Taxonomy" id="2478915"/>
    <lineage>
        <taxon>Bacteria</taxon>
        <taxon>Bacillati</taxon>
        <taxon>Bacillota</taxon>
        <taxon>Bacilli</taxon>
        <taxon>Bacillales</taxon>
        <taxon>Bacillaceae</taxon>
        <taxon>Falsibacillus</taxon>
    </lineage>
</organism>
<evidence type="ECO:0000256" key="1">
    <source>
        <dbReference type="ARBA" id="ARBA00004651"/>
    </source>
</evidence>
<dbReference type="GO" id="GO:0008360">
    <property type="term" value="P:regulation of cell shape"/>
    <property type="evidence" value="ECO:0007669"/>
    <property type="project" value="UniProtKB-KW"/>
</dbReference>
<protein>
    <submittedName>
        <fullName evidence="9">Rod shape-determining protein MreD</fullName>
    </submittedName>
</protein>
<keyword evidence="6 8" id="KW-1133">Transmembrane helix</keyword>
<keyword evidence="7 8" id="KW-0472">Membrane</keyword>
<keyword evidence="4 8" id="KW-0812">Transmembrane</keyword>
<dbReference type="NCBIfam" id="TIGR03426">
    <property type="entry name" value="shape_MreD"/>
    <property type="match status" value="1"/>
</dbReference>
<dbReference type="EMBL" id="RCVZ01000001">
    <property type="protein sequence ID" value="RLQ98061.1"/>
    <property type="molecule type" value="Genomic_DNA"/>
</dbReference>
<evidence type="ECO:0000256" key="3">
    <source>
        <dbReference type="ARBA" id="ARBA00022475"/>
    </source>
</evidence>
<evidence type="ECO:0000256" key="6">
    <source>
        <dbReference type="ARBA" id="ARBA00022989"/>
    </source>
</evidence>
<dbReference type="AlphaFoldDB" id="A0A3L7K7C7"/>
<gene>
    <name evidence="9" type="primary">mreD</name>
    <name evidence="9" type="ORF">D9X91_01340</name>
</gene>
<reference evidence="9 10" key="1">
    <citation type="submission" date="2018-10" db="EMBL/GenBank/DDBJ databases">
        <title>Falsibacillus sp. genome draft.</title>
        <authorList>
            <person name="Shi S."/>
        </authorList>
    </citation>
    <scope>NUCLEOTIDE SEQUENCE [LARGE SCALE GENOMIC DNA]</scope>
    <source>
        <strain evidence="9 10">GY 10110</strain>
    </source>
</reference>
<evidence type="ECO:0000256" key="5">
    <source>
        <dbReference type="ARBA" id="ARBA00022960"/>
    </source>
</evidence>
<evidence type="ECO:0000256" key="4">
    <source>
        <dbReference type="ARBA" id="ARBA00022692"/>
    </source>
</evidence>
<name>A0A3L7K7C7_9BACI</name>
<comment type="caution">
    <text evidence="9">The sequence shown here is derived from an EMBL/GenBank/DDBJ whole genome shotgun (WGS) entry which is preliminary data.</text>
</comment>
<evidence type="ECO:0000256" key="7">
    <source>
        <dbReference type="ARBA" id="ARBA00023136"/>
    </source>
</evidence>
<feature type="transmembrane region" description="Helical" evidence="8">
    <location>
        <begin position="100"/>
        <end position="119"/>
    </location>
</feature>
<feature type="transmembrane region" description="Helical" evidence="8">
    <location>
        <begin position="34"/>
        <end position="52"/>
    </location>
</feature>
<dbReference type="Proteomes" id="UP000276770">
    <property type="component" value="Unassembled WGS sequence"/>
</dbReference>
<comment type="subcellular location">
    <subcellularLocation>
        <location evidence="1">Cell membrane</location>
        <topology evidence="1">Multi-pass membrane protein</topology>
    </subcellularLocation>
</comment>
<evidence type="ECO:0000313" key="9">
    <source>
        <dbReference type="EMBL" id="RLQ98061.1"/>
    </source>
</evidence>
<evidence type="ECO:0000256" key="2">
    <source>
        <dbReference type="ARBA" id="ARBA00007776"/>
    </source>
</evidence>
<evidence type="ECO:0000256" key="8">
    <source>
        <dbReference type="SAM" id="Phobius"/>
    </source>
</evidence>
<dbReference type="Pfam" id="PF04093">
    <property type="entry name" value="MreD"/>
    <property type="match status" value="1"/>
</dbReference>
<feature type="transmembrane region" description="Helical" evidence="8">
    <location>
        <begin position="139"/>
        <end position="158"/>
    </location>
</feature>
<proteinExistence type="inferred from homology"/>
<feature type="transmembrane region" description="Helical" evidence="8">
    <location>
        <begin position="6"/>
        <end position="25"/>
    </location>
</feature>
<sequence length="172" mass="20183">MKRLILPFILMLCFYGEGVFSLYFSTGAFHGERILVPHFLLSILVLMAIYYIRKDTLWYALILGLLYDVFFTGIIGIYLFFFPFSVYLTTKIMKILQSNIFIAIVVVLFNISLVEFLIYQFYSLINHTDMAMSAFVDMRLWPTLILNAAFVVIVVFPLKRWLSNRKKEILDD</sequence>